<accession>A0A6A5FPU3</accession>
<dbReference type="AlphaFoldDB" id="A0A6A5FPU3"/>
<sequence length="70" mass="8054">MLRIKLCKVWLRIEENLASCVVRGLGSPFLETVLLRIRWLEGTDGNNQLDSVTCDLAEMHFSQDACIWMD</sequence>
<gene>
    <name evidence="1" type="ORF">PFLUV_G00018890</name>
</gene>
<reference evidence="1 2" key="1">
    <citation type="submission" date="2019-06" db="EMBL/GenBank/DDBJ databases">
        <title>A chromosome-scale genome assembly of the European perch, Perca fluviatilis.</title>
        <authorList>
            <person name="Roques C."/>
            <person name="Zahm M."/>
            <person name="Cabau C."/>
            <person name="Klopp C."/>
            <person name="Bouchez O."/>
            <person name="Donnadieu C."/>
            <person name="Kuhl H."/>
            <person name="Gislard M."/>
            <person name="Guendouz S."/>
            <person name="Journot L."/>
            <person name="Haffray P."/>
            <person name="Bestin A."/>
            <person name="Morvezen R."/>
            <person name="Feron R."/>
            <person name="Wen M."/>
            <person name="Jouanno E."/>
            <person name="Herpin A."/>
            <person name="Schartl M."/>
            <person name="Postlethwait J."/>
            <person name="Schaerlinger B."/>
            <person name="Chardard D."/>
            <person name="Lecocq T."/>
            <person name="Poncet C."/>
            <person name="Jaffrelo L."/>
            <person name="Lampietro C."/>
            <person name="Guiguen Y."/>
        </authorList>
    </citation>
    <scope>NUCLEOTIDE SEQUENCE [LARGE SCALE GENOMIC DNA]</scope>
    <source>
        <tissue evidence="1">Blood</tissue>
    </source>
</reference>
<keyword evidence="2" id="KW-1185">Reference proteome</keyword>
<evidence type="ECO:0000313" key="1">
    <source>
        <dbReference type="EMBL" id="KAF1393713.1"/>
    </source>
</evidence>
<name>A0A6A5FPU3_PERFL</name>
<comment type="caution">
    <text evidence="1">The sequence shown here is derived from an EMBL/GenBank/DDBJ whole genome shotgun (WGS) entry which is preliminary data.</text>
</comment>
<protein>
    <submittedName>
        <fullName evidence="1">Uncharacterized protein</fullName>
    </submittedName>
</protein>
<proteinExistence type="predicted"/>
<evidence type="ECO:0000313" key="2">
    <source>
        <dbReference type="Proteomes" id="UP000465112"/>
    </source>
</evidence>
<dbReference type="EMBL" id="VHII01000002">
    <property type="protein sequence ID" value="KAF1393713.1"/>
    <property type="molecule type" value="Genomic_DNA"/>
</dbReference>
<dbReference type="Proteomes" id="UP000465112">
    <property type="component" value="Chromosome 2"/>
</dbReference>
<organism evidence="1 2">
    <name type="scientific">Perca fluviatilis</name>
    <name type="common">European perch</name>
    <dbReference type="NCBI Taxonomy" id="8168"/>
    <lineage>
        <taxon>Eukaryota</taxon>
        <taxon>Metazoa</taxon>
        <taxon>Chordata</taxon>
        <taxon>Craniata</taxon>
        <taxon>Vertebrata</taxon>
        <taxon>Euteleostomi</taxon>
        <taxon>Actinopterygii</taxon>
        <taxon>Neopterygii</taxon>
        <taxon>Teleostei</taxon>
        <taxon>Neoteleostei</taxon>
        <taxon>Acanthomorphata</taxon>
        <taxon>Eupercaria</taxon>
        <taxon>Perciformes</taxon>
        <taxon>Percoidei</taxon>
        <taxon>Percidae</taxon>
        <taxon>Percinae</taxon>
        <taxon>Perca</taxon>
    </lineage>
</organism>